<name>A0A1N6XVB2_9BACI</name>
<reference evidence="8" key="2">
    <citation type="submission" date="2017-03" db="EMBL/GenBank/DDBJ databases">
        <title>Bacillus sp. V-88(T) DSM27956, whole genome shotgun sequencing project.</title>
        <authorList>
            <person name="Dastager S.G."/>
            <person name="Neurgaonkar P.S."/>
            <person name="Dharne M.S."/>
        </authorList>
    </citation>
    <scope>NUCLEOTIDE SEQUENCE [LARGE SCALE GENOMIC DNA]</scope>
    <source>
        <strain evidence="8">DSM 25145</strain>
    </source>
</reference>
<dbReference type="Pfam" id="PF05651">
    <property type="entry name" value="Diacid_rec"/>
    <property type="match status" value="1"/>
</dbReference>
<dbReference type="Proteomes" id="UP000215545">
    <property type="component" value="Unassembled WGS sequence"/>
</dbReference>
<reference evidence="5" key="3">
    <citation type="submission" date="2017-03" db="EMBL/GenBank/DDBJ databases">
        <authorList>
            <person name="Dastager S.G."/>
            <person name="Neurgaonkar P.S."/>
            <person name="Dharne M.S."/>
        </authorList>
    </citation>
    <scope>NUCLEOTIDE SEQUENCE</scope>
    <source>
        <strain evidence="5">DSM 25145</strain>
    </source>
</reference>
<dbReference type="EMBL" id="FTLX01000005">
    <property type="protein sequence ID" value="SIR06335.1"/>
    <property type="molecule type" value="Genomic_DNA"/>
</dbReference>
<evidence type="ECO:0000259" key="4">
    <source>
        <dbReference type="Pfam" id="PF17853"/>
    </source>
</evidence>
<dbReference type="Pfam" id="PF13556">
    <property type="entry name" value="HTH_30"/>
    <property type="match status" value="1"/>
</dbReference>
<feature type="domain" description="CdaR GGDEF-like" evidence="4">
    <location>
        <begin position="142"/>
        <end position="250"/>
    </location>
</feature>
<accession>A0A1N6XVB2</accession>
<evidence type="ECO:0000313" key="5">
    <source>
        <dbReference type="EMBL" id="OXS77439.1"/>
    </source>
</evidence>
<comment type="similarity">
    <text evidence="1">Belongs to the CdaR family.</text>
</comment>
<evidence type="ECO:0000259" key="2">
    <source>
        <dbReference type="Pfam" id="PF05651"/>
    </source>
</evidence>
<keyword evidence="8" id="KW-1185">Reference proteome</keyword>
<organism evidence="6 7">
    <name type="scientific">Domibacillus enclensis</name>
    <dbReference type="NCBI Taxonomy" id="1017273"/>
    <lineage>
        <taxon>Bacteria</taxon>
        <taxon>Bacillati</taxon>
        <taxon>Bacillota</taxon>
        <taxon>Bacilli</taxon>
        <taxon>Bacillales</taxon>
        <taxon>Bacillaceae</taxon>
        <taxon>Domibacillus</taxon>
    </lineage>
</organism>
<evidence type="ECO:0000256" key="1">
    <source>
        <dbReference type="ARBA" id="ARBA00006754"/>
    </source>
</evidence>
<dbReference type="AlphaFoldDB" id="A0A1N6XVB2"/>
<evidence type="ECO:0000313" key="6">
    <source>
        <dbReference type="EMBL" id="SIR06335.1"/>
    </source>
</evidence>
<sequence length="370" mass="42030">MLSPLLSKKIIQDVKKFIQEDIIIVGTDGMIMASSDESRIGAFHEGALLCAKERQTMILYKQDEQRLKGVKNGLNLPIFFSDRVIGVIGITGDPDTIQPYGELLRKMTELLVQESYFSEQLQWRTRGLESFVHDWLQSGLLTPDLQERAAVFQVDLKQDKQFILIESTFSYQSVTDLIRLWDDERSLDFFVHRRHNLVLLVHSVLNETAALPYKLDRLLAQTGGRIGVSRIISPEQASAGYAQAERALQAADPGAIVFEESLCLSLCLHDIHPETKVEFMKRLLGGAAGQDELILTMHTFFKHNMSLKQTAAALNIHINTLHYRLKKWQELTGQDVRKTEDAVSTYLALRFLDEHTKNESNSPLFSHHSL</sequence>
<dbReference type="InterPro" id="IPR041522">
    <property type="entry name" value="CdaR_GGDEF"/>
</dbReference>
<feature type="domain" description="PucR C-terminal helix-turn-helix" evidence="3">
    <location>
        <begin position="293"/>
        <end position="350"/>
    </location>
</feature>
<dbReference type="InterPro" id="IPR042070">
    <property type="entry name" value="PucR_C-HTH_sf"/>
</dbReference>
<dbReference type="InterPro" id="IPR008599">
    <property type="entry name" value="Diacid_rec"/>
</dbReference>
<dbReference type="Proteomes" id="UP000186385">
    <property type="component" value="Unassembled WGS sequence"/>
</dbReference>
<reference evidence="6 7" key="1">
    <citation type="submission" date="2017-01" db="EMBL/GenBank/DDBJ databases">
        <authorList>
            <person name="Mah S.A."/>
            <person name="Swanson W.J."/>
            <person name="Moy G.W."/>
            <person name="Vacquier V.D."/>
        </authorList>
    </citation>
    <scope>NUCLEOTIDE SEQUENCE [LARGE SCALE GENOMIC DNA]</scope>
    <source>
        <strain evidence="6 7">NIO-1016</strain>
    </source>
</reference>
<dbReference type="PANTHER" id="PTHR33744:SF16">
    <property type="entry name" value="CARBOHYDRATE DIACID REGULATOR"/>
    <property type="match status" value="1"/>
</dbReference>
<dbReference type="PANTHER" id="PTHR33744">
    <property type="entry name" value="CARBOHYDRATE DIACID REGULATOR"/>
    <property type="match status" value="1"/>
</dbReference>
<evidence type="ECO:0000259" key="3">
    <source>
        <dbReference type="Pfam" id="PF13556"/>
    </source>
</evidence>
<dbReference type="EMBL" id="MWSK01000005">
    <property type="protein sequence ID" value="OXS77439.1"/>
    <property type="molecule type" value="Genomic_DNA"/>
</dbReference>
<dbReference type="OrthoDB" id="9792148at2"/>
<feature type="domain" description="Putative sugar diacid recognition" evidence="2">
    <location>
        <begin position="4"/>
        <end position="135"/>
    </location>
</feature>
<evidence type="ECO:0000313" key="7">
    <source>
        <dbReference type="Proteomes" id="UP000186385"/>
    </source>
</evidence>
<evidence type="ECO:0000313" key="8">
    <source>
        <dbReference type="Proteomes" id="UP000215545"/>
    </source>
</evidence>
<dbReference type="STRING" id="1017273.SAMN05443094_10567"/>
<protein>
    <submittedName>
        <fullName evidence="6">Carbohydrate diacid regulator</fullName>
    </submittedName>
</protein>
<dbReference type="RefSeq" id="WP_045849224.1">
    <property type="nucleotide sequence ID" value="NZ_FTLX01000005.1"/>
</dbReference>
<dbReference type="InterPro" id="IPR025736">
    <property type="entry name" value="PucR_C-HTH_dom"/>
</dbReference>
<proteinExistence type="inferred from homology"/>
<gene>
    <name evidence="5" type="ORF">B1B05_11405</name>
    <name evidence="6" type="ORF">SAMN05443094_10567</name>
</gene>
<dbReference type="Gene3D" id="1.10.10.2840">
    <property type="entry name" value="PucR C-terminal helix-turn-helix domain"/>
    <property type="match status" value="1"/>
</dbReference>
<dbReference type="InterPro" id="IPR051448">
    <property type="entry name" value="CdaR-like_regulators"/>
</dbReference>
<dbReference type="Pfam" id="PF17853">
    <property type="entry name" value="GGDEF_2"/>
    <property type="match status" value="1"/>
</dbReference>